<sequence length="316" mass="35613">MNTTTPKCRLINNSTSYSRRHSTPLHHSGAAVSQRLELSPRTKEYRVLYPAGSHPDFHMRESCRAMPLSSGFSRGFPVPPPPPLAFWRCTALHYTHLTSPSLAVETSMLRATSSECEMRRRWRSGGMQGRGKVESPEKIHLRNVRHVTHTQYSRRSNRQESNLLVLGERRLSRPVHHPNMRKGLIGHLKYLAASIKSQTEFRGSTRLPYKLFKILCYTRSGERPTAALNCSWVESKGILGTAILLVAVGDVYVMNSAIYLCGKCVLLVGRRDNIGWEHPETTDCNVKARSAVVKSHNPTSFSSLSQMPHCRVIRGN</sequence>
<evidence type="ECO:0000313" key="1">
    <source>
        <dbReference type="EMBL" id="KAJ8894638.1"/>
    </source>
</evidence>
<gene>
    <name evidence="1" type="ORF">PR048_007302</name>
</gene>
<dbReference type="Proteomes" id="UP001159363">
    <property type="component" value="Chromosome 2"/>
</dbReference>
<keyword evidence="2" id="KW-1185">Reference proteome</keyword>
<organism evidence="1 2">
    <name type="scientific">Dryococelus australis</name>
    <dbReference type="NCBI Taxonomy" id="614101"/>
    <lineage>
        <taxon>Eukaryota</taxon>
        <taxon>Metazoa</taxon>
        <taxon>Ecdysozoa</taxon>
        <taxon>Arthropoda</taxon>
        <taxon>Hexapoda</taxon>
        <taxon>Insecta</taxon>
        <taxon>Pterygota</taxon>
        <taxon>Neoptera</taxon>
        <taxon>Polyneoptera</taxon>
        <taxon>Phasmatodea</taxon>
        <taxon>Verophasmatodea</taxon>
        <taxon>Anareolatae</taxon>
        <taxon>Phasmatidae</taxon>
        <taxon>Eurycanthinae</taxon>
        <taxon>Dryococelus</taxon>
    </lineage>
</organism>
<evidence type="ECO:0000313" key="2">
    <source>
        <dbReference type="Proteomes" id="UP001159363"/>
    </source>
</evidence>
<dbReference type="EMBL" id="JARBHB010000002">
    <property type="protein sequence ID" value="KAJ8894638.1"/>
    <property type="molecule type" value="Genomic_DNA"/>
</dbReference>
<protein>
    <submittedName>
        <fullName evidence="1">Uncharacterized protein</fullName>
    </submittedName>
</protein>
<proteinExistence type="predicted"/>
<name>A0ABQ9IFE2_9NEOP</name>
<reference evidence="1 2" key="1">
    <citation type="submission" date="2023-02" db="EMBL/GenBank/DDBJ databases">
        <title>LHISI_Scaffold_Assembly.</title>
        <authorList>
            <person name="Stuart O.P."/>
            <person name="Cleave R."/>
            <person name="Magrath M.J.L."/>
            <person name="Mikheyev A.S."/>
        </authorList>
    </citation>
    <scope>NUCLEOTIDE SEQUENCE [LARGE SCALE GENOMIC DNA]</scope>
    <source>
        <strain evidence="1">Daus_M_001</strain>
        <tissue evidence="1">Leg muscle</tissue>
    </source>
</reference>
<comment type="caution">
    <text evidence="1">The sequence shown here is derived from an EMBL/GenBank/DDBJ whole genome shotgun (WGS) entry which is preliminary data.</text>
</comment>
<accession>A0ABQ9IFE2</accession>